<feature type="transmembrane region" description="Helical" evidence="8">
    <location>
        <begin position="132"/>
        <end position="156"/>
    </location>
</feature>
<organism evidence="10 11">
    <name type="scientific">Devosia nanyangense</name>
    <dbReference type="NCBI Taxonomy" id="1228055"/>
    <lineage>
        <taxon>Bacteria</taxon>
        <taxon>Pseudomonadati</taxon>
        <taxon>Pseudomonadota</taxon>
        <taxon>Alphaproteobacteria</taxon>
        <taxon>Hyphomicrobiales</taxon>
        <taxon>Devosiaceae</taxon>
        <taxon>Devosia</taxon>
    </lineage>
</organism>
<reference evidence="10" key="1">
    <citation type="submission" date="2020-07" db="EMBL/GenBank/DDBJ databases">
        <title>Huge and variable diversity of episymbiotic CPR bacteria and DPANN archaea in groundwater ecosystems.</title>
        <authorList>
            <person name="He C.Y."/>
            <person name="Keren R."/>
            <person name="Whittaker M."/>
            <person name="Farag I.F."/>
            <person name="Doudna J."/>
            <person name="Cate J.H.D."/>
            <person name="Banfield J.F."/>
        </authorList>
    </citation>
    <scope>NUCLEOTIDE SEQUENCE</scope>
    <source>
        <strain evidence="10">NC_groundwater_1586_Pr3_B-0.1um_66_15</strain>
    </source>
</reference>
<feature type="transmembrane region" description="Helical" evidence="8">
    <location>
        <begin position="369"/>
        <end position="389"/>
    </location>
</feature>
<dbReference type="PROSITE" id="PS50850">
    <property type="entry name" value="MFS"/>
    <property type="match status" value="1"/>
</dbReference>
<evidence type="ECO:0000256" key="7">
    <source>
        <dbReference type="ARBA" id="ARBA00023136"/>
    </source>
</evidence>
<keyword evidence="6 8" id="KW-1133">Transmembrane helix</keyword>
<dbReference type="AlphaFoldDB" id="A0A933NWU3"/>
<keyword evidence="4" id="KW-1003">Cell membrane</keyword>
<feature type="transmembrane region" description="Helical" evidence="8">
    <location>
        <begin position="74"/>
        <end position="93"/>
    </location>
</feature>
<evidence type="ECO:0000256" key="8">
    <source>
        <dbReference type="RuleBase" id="RU365088"/>
    </source>
</evidence>
<feature type="transmembrane region" description="Helical" evidence="8">
    <location>
        <begin position="48"/>
        <end position="65"/>
    </location>
</feature>
<dbReference type="NCBIfam" id="TIGR00710">
    <property type="entry name" value="efflux_Bcr_CflA"/>
    <property type="match status" value="1"/>
</dbReference>
<evidence type="ECO:0000256" key="6">
    <source>
        <dbReference type="ARBA" id="ARBA00022989"/>
    </source>
</evidence>
<dbReference type="InterPro" id="IPR036259">
    <property type="entry name" value="MFS_trans_sf"/>
</dbReference>
<dbReference type="SUPFAM" id="SSF103473">
    <property type="entry name" value="MFS general substrate transporter"/>
    <property type="match status" value="1"/>
</dbReference>
<dbReference type="CDD" id="cd17320">
    <property type="entry name" value="MFS_MdfA_MDR_like"/>
    <property type="match status" value="1"/>
</dbReference>
<protein>
    <recommendedName>
        <fullName evidence="8">Bcr/CflA family efflux transporter</fullName>
    </recommendedName>
</protein>
<evidence type="ECO:0000313" key="10">
    <source>
        <dbReference type="EMBL" id="MBI4920540.1"/>
    </source>
</evidence>
<feature type="transmembrane region" description="Helical" evidence="8">
    <location>
        <begin position="212"/>
        <end position="230"/>
    </location>
</feature>
<dbReference type="GO" id="GO:0005886">
    <property type="term" value="C:plasma membrane"/>
    <property type="evidence" value="ECO:0007669"/>
    <property type="project" value="UniProtKB-SubCell"/>
</dbReference>
<keyword evidence="8" id="KW-0997">Cell inner membrane</keyword>
<keyword evidence="7 8" id="KW-0472">Membrane</keyword>
<evidence type="ECO:0000256" key="4">
    <source>
        <dbReference type="ARBA" id="ARBA00022475"/>
    </source>
</evidence>
<feature type="transmembrane region" description="Helical" evidence="8">
    <location>
        <begin position="250"/>
        <end position="271"/>
    </location>
</feature>
<feature type="transmembrane region" description="Helical" evidence="8">
    <location>
        <begin position="342"/>
        <end position="363"/>
    </location>
</feature>
<evidence type="ECO:0000256" key="1">
    <source>
        <dbReference type="ARBA" id="ARBA00004651"/>
    </source>
</evidence>
<evidence type="ECO:0000313" key="11">
    <source>
        <dbReference type="Proteomes" id="UP000782610"/>
    </source>
</evidence>
<dbReference type="Proteomes" id="UP000782610">
    <property type="component" value="Unassembled WGS sequence"/>
</dbReference>
<dbReference type="PANTHER" id="PTHR23502:SF132">
    <property type="entry name" value="POLYAMINE TRANSPORTER 2-RELATED"/>
    <property type="match status" value="1"/>
</dbReference>
<comment type="caution">
    <text evidence="8">Lacks conserved residue(s) required for the propagation of feature annotation.</text>
</comment>
<feature type="transmembrane region" description="Helical" evidence="8">
    <location>
        <begin position="99"/>
        <end position="120"/>
    </location>
</feature>
<evidence type="ECO:0000259" key="9">
    <source>
        <dbReference type="PROSITE" id="PS50850"/>
    </source>
</evidence>
<dbReference type="Gene3D" id="1.20.1720.10">
    <property type="entry name" value="Multidrug resistance protein D"/>
    <property type="match status" value="1"/>
</dbReference>
<comment type="similarity">
    <text evidence="2 8">Belongs to the major facilitator superfamily. Bcr/CmlA family.</text>
</comment>
<feature type="transmembrane region" description="Helical" evidence="8">
    <location>
        <begin position="305"/>
        <end position="330"/>
    </location>
</feature>
<dbReference type="PANTHER" id="PTHR23502">
    <property type="entry name" value="MAJOR FACILITATOR SUPERFAMILY"/>
    <property type="match status" value="1"/>
</dbReference>
<dbReference type="InterPro" id="IPR020846">
    <property type="entry name" value="MFS_dom"/>
</dbReference>
<dbReference type="GO" id="GO:1990961">
    <property type="term" value="P:xenobiotic detoxification by transmembrane export across the plasma membrane"/>
    <property type="evidence" value="ECO:0007669"/>
    <property type="project" value="InterPro"/>
</dbReference>
<dbReference type="Pfam" id="PF07690">
    <property type="entry name" value="MFS_1"/>
    <property type="match status" value="1"/>
</dbReference>
<keyword evidence="5 8" id="KW-0812">Transmembrane</keyword>
<name>A0A933NWU3_9HYPH</name>
<dbReference type="GO" id="GO:0042910">
    <property type="term" value="F:xenobiotic transmembrane transporter activity"/>
    <property type="evidence" value="ECO:0007669"/>
    <property type="project" value="InterPro"/>
</dbReference>
<feature type="domain" description="Major facilitator superfamily (MFS) profile" evidence="9">
    <location>
        <begin position="8"/>
        <end position="393"/>
    </location>
</feature>
<accession>A0A933NWU3</accession>
<dbReference type="InterPro" id="IPR004812">
    <property type="entry name" value="Efflux_drug-R_Bcr/CmlA"/>
</dbReference>
<dbReference type="EMBL" id="JACRAF010000006">
    <property type="protein sequence ID" value="MBI4920540.1"/>
    <property type="molecule type" value="Genomic_DNA"/>
</dbReference>
<evidence type="ECO:0000256" key="5">
    <source>
        <dbReference type="ARBA" id="ARBA00022692"/>
    </source>
</evidence>
<evidence type="ECO:0000256" key="2">
    <source>
        <dbReference type="ARBA" id="ARBA00006236"/>
    </source>
</evidence>
<comment type="caution">
    <text evidence="10">The sequence shown here is derived from an EMBL/GenBank/DDBJ whole genome shotgun (WGS) entry which is preliminary data.</text>
</comment>
<gene>
    <name evidence="10" type="ORF">HY834_02230</name>
</gene>
<keyword evidence="3 8" id="KW-0813">Transport</keyword>
<sequence>MNAQLVRAAIVLGLLSVIGPLAIDMYLPALPAIGVSLGASTAEVQQSLMAYMAAIAICQLIYGPVSDMIGRKPPLYFGISVYIIGSLGASFAPSVGWLIFFRFMQGVGACASMSLPRAIVRDNYTGAPAAQLMSLLMLVFSISPILAPLSGSVVIAFGDWRLLFWVMAAVGGLSLILLVFGLKETRPKEARLDSSLGSALGAYWKLIRDGRFVGLSLIGAFGMSSFMAFLGNSSFVYITHYGLTPTQYSLAFSVNAVSFFAVSQATGYLVGRFGLNRVVRIAVGGYVTAMLTLLAVHFAGIDSVWVMGVFMFIAFGFLGLVLPSTSVLAMEEQGEIAGSASALMGTLQMIIAAGIMGVVGAFADNTARPMVIAFAICAVTAFVITQVTLGRGKGRRMQEVPAE</sequence>
<proteinExistence type="inferred from homology"/>
<feature type="transmembrane region" description="Helical" evidence="8">
    <location>
        <begin position="162"/>
        <end position="182"/>
    </location>
</feature>
<dbReference type="InterPro" id="IPR011701">
    <property type="entry name" value="MFS"/>
</dbReference>
<comment type="subcellular location">
    <subcellularLocation>
        <location evidence="8">Cell inner membrane</location>
        <topology evidence="8">Multi-pass membrane protein</topology>
    </subcellularLocation>
    <subcellularLocation>
        <location evidence="1">Cell membrane</location>
        <topology evidence="1">Multi-pass membrane protein</topology>
    </subcellularLocation>
</comment>
<feature type="transmembrane region" description="Helical" evidence="8">
    <location>
        <begin position="278"/>
        <end position="299"/>
    </location>
</feature>
<evidence type="ECO:0000256" key="3">
    <source>
        <dbReference type="ARBA" id="ARBA00022448"/>
    </source>
</evidence>